<accession>A0A409YN92</accession>
<reference evidence="1 2" key="1">
    <citation type="journal article" date="2018" name="Evol. Lett.">
        <title>Horizontal gene cluster transfer increased hallucinogenic mushroom diversity.</title>
        <authorList>
            <person name="Reynolds H.T."/>
            <person name="Vijayakumar V."/>
            <person name="Gluck-Thaler E."/>
            <person name="Korotkin H.B."/>
            <person name="Matheny P.B."/>
            <person name="Slot J.C."/>
        </authorList>
    </citation>
    <scope>NUCLEOTIDE SEQUENCE [LARGE SCALE GENOMIC DNA]</scope>
    <source>
        <strain evidence="1 2">2629</strain>
    </source>
</reference>
<proteinExistence type="predicted"/>
<comment type="caution">
    <text evidence="1">The sequence shown here is derived from an EMBL/GenBank/DDBJ whole genome shotgun (WGS) entry which is preliminary data.</text>
</comment>
<dbReference type="OrthoDB" id="2536450at2759"/>
<gene>
    <name evidence="1" type="ORF">CVT24_013114</name>
</gene>
<dbReference type="InParanoid" id="A0A409YN92"/>
<evidence type="ECO:0000313" key="1">
    <source>
        <dbReference type="EMBL" id="PPR04508.1"/>
    </source>
</evidence>
<organism evidence="1 2">
    <name type="scientific">Panaeolus cyanescens</name>
    <dbReference type="NCBI Taxonomy" id="181874"/>
    <lineage>
        <taxon>Eukaryota</taxon>
        <taxon>Fungi</taxon>
        <taxon>Dikarya</taxon>
        <taxon>Basidiomycota</taxon>
        <taxon>Agaricomycotina</taxon>
        <taxon>Agaricomycetes</taxon>
        <taxon>Agaricomycetidae</taxon>
        <taxon>Agaricales</taxon>
        <taxon>Agaricineae</taxon>
        <taxon>Galeropsidaceae</taxon>
        <taxon>Panaeolus</taxon>
    </lineage>
</organism>
<dbReference type="EMBL" id="NHTK01000938">
    <property type="protein sequence ID" value="PPR04508.1"/>
    <property type="molecule type" value="Genomic_DNA"/>
</dbReference>
<name>A0A409YN92_9AGAR</name>
<dbReference type="Proteomes" id="UP000284842">
    <property type="component" value="Unassembled WGS sequence"/>
</dbReference>
<protein>
    <submittedName>
        <fullName evidence="1">Uncharacterized protein</fullName>
    </submittedName>
</protein>
<sequence length="249" mass="27242">MAPALTQGSETTPDAVAWTFNKIFSGCLQEVSVLLSIDLDKVVELETLGNSFHPSARRVACLWESGQNCGIKSLTALETFLGKPLSAPNLIPAFKRLASALDSSDLDPEKCNSAIGSGTKSNNDGILFNLNDYPADLFCTDCNKAIFNAIRNDVLLSPQLLSGDINPRTYRRQVRRSVHQRYASRWSEQQQHCRLKRWQYKCQPSDSTNTASSALSNADDVDNVPSGAKGNINQQILSGMLVGFSSLIQ</sequence>
<dbReference type="AlphaFoldDB" id="A0A409YN92"/>
<evidence type="ECO:0000313" key="2">
    <source>
        <dbReference type="Proteomes" id="UP000284842"/>
    </source>
</evidence>
<keyword evidence="2" id="KW-1185">Reference proteome</keyword>